<dbReference type="AlphaFoldDB" id="C4LET8"/>
<reference evidence="6 7" key="2">
    <citation type="journal article" date="2011" name="Stand. Genomic Sci.">
        <title>Complete genome sequence of Tolumonas auensis type strain (TA 4).</title>
        <authorList>
            <person name="Chertkov O."/>
            <person name="Copeland A."/>
            <person name="Lucas S."/>
            <person name="Lapidus A."/>
            <person name="Berry K.W."/>
            <person name="Detter J.C."/>
            <person name="Del Rio T.G."/>
            <person name="Hammon N."/>
            <person name="Dalin E."/>
            <person name="Tice H."/>
            <person name="Pitluck S."/>
            <person name="Richardson P."/>
            <person name="Bruce D."/>
            <person name="Goodwin L."/>
            <person name="Han C."/>
            <person name="Tapia R."/>
            <person name="Saunders E."/>
            <person name="Schmutz J."/>
            <person name="Brettin T."/>
            <person name="Larimer F."/>
            <person name="Land M."/>
            <person name="Hauser L."/>
            <person name="Spring S."/>
            <person name="Rohde M."/>
            <person name="Kyrpides N.C."/>
            <person name="Ivanova N."/>
            <person name="Goker M."/>
            <person name="Beller H.R."/>
            <person name="Klenk H.P."/>
            <person name="Woyke T."/>
        </authorList>
    </citation>
    <scope>NUCLEOTIDE SEQUENCE [LARGE SCALE GENOMIC DNA]</scope>
    <source>
        <strain evidence="7">DSM 9187 / TA4</strain>
    </source>
</reference>
<gene>
    <name evidence="6" type="ordered locus">Tola_1491</name>
</gene>
<dbReference type="InterPro" id="IPR036390">
    <property type="entry name" value="WH_DNA-bd_sf"/>
</dbReference>
<dbReference type="GO" id="GO:0006351">
    <property type="term" value="P:DNA-templated transcription"/>
    <property type="evidence" value="ECO:0007669"/>
    <property type="project" value="TreeGrafter"/>
</dbReference>
<organism evidence="6 7">
    <name type="scientific">Tolumonas auensis (strain DSM 9187 / NBRC 110442 / TA 4)</name>
    <dbReference type="NCBI Taxonomy" id="595494"/>
    <lineage>
        <taxon>Bacteria</taxon>
        <taxon>Pseudomonadati</taxon>
        <taxon>Pseudomonadota</taxon>
        <taxon>Gammaproteobacteria</taxon>
        <taxon>Aeromonadales</taxon>
        <taxon>Aeromonadaceae</taxon>
        <taxon>Tolumonas</taxon>
    </lineage>
</organism>
<dbReference type="OrthoDB" id="8885940at2"/>
<dbReference type="GO" id="GO:0043565">
    <property type="term" value="F:sequence-specific DNA binding"/>
    <property type="evidence" value="ECO:0007669"/>
    <property type="project" value="TreeGrafter"/>
</dbReference>
<dbReference type="InterPro" id="IPR036388">
    <property type="entry name" value="WH-like_DNA-bd_sf"/>
</dbReference>
<dbReference type="PANTHER" id="PTHR30537">
    <property type="entry name" value="HTH-TYPE TRANSCRIPTIONAL REGULATOR"/>
    <property type="match status" value="1"/>
</dbReference>
<keyword evidence="7" id="KW-1185">Reference proteome</keyword>
<dbReference type="Proteomes" id="UP000009073">
    <property type="component" value="Chromosome"/>
</dbReference>
<evidence type="ECO:0000313" key="6">
    <source>
        <dbReference type="EMBL" id="ACQ93105.1"/>
    </source>
</evidence>
<dbReference type="SUPFAM" id="SSF53850">
    <property type="entry name" value="Periplasmic binding protein-like II"/>
    <property type="match status" value="1"/>
</dbReference>
<proteinExistence type="inferred from homology"/>
<dbReference type="SUPFAM" id="SSF46785">
    <property type="entry name" value="Winged helix' DNA-binding domain"/>
    <property type="match status" value="1"/>
</dbReference>
<keyword evidence="3" id="KW-0238">DNA-binding</keyword>
<dbReference type="STRING" id="595494.Tola_1491"/>
<keyword evidence="2" id="KW-0805">Transcription regulation</keyword>
<dbReference type="KEGG" id="tau:Tola_1491"/>
<dbReference type="Pfam" id="PF00126">
    <property type="entry name" value="HTH_1"/>
    <property type="match status" value="1"/>
</dbReference>
<evidence type="ECO:0000256" key="3">
    <source>
        <dbReference type="ARBA" id="ARBA00023125"/>
    </source>
</evidence>
<evidence type="ECO:0000256" key="2">
    <source>
        <dbReference type="ARBA" id="ARBA00023015"/>
    </source>
</evidence>
<dbReference type="GO" id="GO:0003700">
    <property type="term" value="F:DNA-binding transcription factor activity"/>
    <property type="evidence" value="ECO:0007669"/>
    <property type="project" value="InterPro"/>
</dbReference>
<dbReference type="HOGENOM" id="CLU_039613_16_2_6"/>
<dbReference type="Gene3D" id="1.10.10.10">
    <property type="entry name" value="Winged helix-like DNA-binding domain superfamily/Winged helix DNA-binding domain"/>
    <property type="match status" value="1"/>
</dbReference>
<evidence type="ECO:0000256" key="4">
    <source>
        <dbReference type="ARBA" id="ARBA00023163"/>
    </source>
</evidence>
<protein>
    <submittedName>
        <fullName evidence="6">Transcriptional regulator, LysR family</fullName>
    </submittedName>
</protein>
<dbReference type="CDD" id="cd08422">
    <property type="entry name" value="PBP2_CrgA_like"/>
    <property type="match status" value="1"/>
</dbReference>
<evidence type="ECO:0000313" key="7">
    <source>
        <dbReference type="Proteomes" id="UP000009073"/>
    </source>
</evidence>
<feature type="domain" description="HTH lysR-type" evidence="5">
    <location>
        <begin position="1"/>
        <end position="60"/>
    </location>
</feature>
<dbReference type="InterPro" id="IPR000847">
    <property type="entry name" value="LysR_HTH_N"/>
</dbReference>
<dbReference type="PANTHER" id="PTHR30537:SF5">
    <property type="entry name" value="HTH-TYPE TRANSCRIPTIONAL ACTIVATOR TTDR-RELATED"/>
    <property type="match status" value="1"/>
</dbReference>
<name>C4LET8_TOLAT</name>
<accession>C4LET8</accession>
<evidence type="ECO:0000259" key="5">
    <source>
        <dbReference type="PROSITE" id="PS50931"/>
    </source>
</evidence>
<dbReference type="Pfam" id="PF03466">
    <property type="entry name" value="LysR_substrate"/>
    <property type="match status" value="1"/>
</dbReference>
<keyword evidence="4" id="KW-0804">Transcription</keyword>
<comment type="similarity">
    <text evidence="1">Belongs to the LysR transcriptional regulatory family.</text>
</comment>
<evidence type="ECO:0000256" key="1">
    <source>
        <dbReference type="ARBA" id="ARBA00009437"/>
    </source>
</evidence>
<dbReference type="Gene3D" id="3.40.190.290">
    <property type="match status" value="1"/>
</dbReference>
<dbReference type="PROSITE" id="PS50931">
    <property type="entry name" value="HTH_LYSR"/>
    <property type="match status" value="1"/>
</dbReference>
<reference evidence="7" key="1">
    <citation type="submission" date="2009-05" db="EMBL/GenBank/DDBJ databases">
        <title>Complete sequence of Tolumonas auensis DSM 9187.</title>
        <authorList>
            <consortium name="US DOE Joint Genome Institute"/>
            <person name="Lucas S."/>
            <person name="Copeland A."/>
            <person name="Lapidus A."/>
            <person name="Glavina del Rio T."/>
            <person name="Tice H."/>
            <person name="Bruce D."/>
            <person name="Goodwin L."/>
            <person name="Pitluck S."/>
            <person name="Chertkov O."/>
            <person name="Brettin T."/>
            <person name="Detter J.C."/>
            <person name="Han C."/>
            <person name="Larimer F."/>
            <person name="Land M."/>
            <person name="Hauser L."/>
            <person name="Kyrpides N."/>
            <person name="Mikhailova N."/>
            <person name="Spring S."/>
            <person name="Beller H."/>
        </authorList>
    </citation>
    <scope>NUCLEOTIDE SEQUENCE [LARGE SCALE GENOMIC DNA]</scope>
    <source>
        <strain evidence="7">DSM 9187 / TA4</strain>
    </source>
</reference>
<dbReference type="eggNOG" id="COG0583">
    <property type="taxonomic scope" value="Bacteria"/>
</dbReference>
<sequence length="305" mass="34204">MFNRLDYLKFFCTAAKHKTFKDAAIEMNVSPQVITRCIKELEADLGEILFIRSTRSIKISPFGLQFYDKAKAALGLIDQMFIAETNDDLPVRITAPAVICRLFVMPLIQQISAENPDIHFDVRPADTFSDVVEGQIDIGIRVGSQLTSTRFIARSVGKIRHVVVATPELIAKYGIPETPDDLHRLPTTALLDKNKNQVWPWFFSGHPSIIPSKPAFTTDSSDSELAAVQAGLGFGQIAVFMAAPYIKSGELIPVLADYEDQGELDLFLYRPQSGPVPHRTRLVYDAFVKCFSDPDFFQTEYRQKI</sequence>
<dbReference type="InterPro" id="IPR005119">
    <property type="entry name" value="LysR_subst-bd"/>
</dbReference>
<dbReference type="RefSeq" id="WP_015878577.1">
    <property type="nucleotide sequence ID" value="NC_012691.1"/>
</dbReference>
<dbReference type="EMBL" id="CP001616">
    <property type="protein sequence ID" value="ACQ93105.1"/>
    <property type="molecule type" value="Genomic_DNA"/>
</dbReference>
<dbReference type="InterPro" id="IPR058163">
    <property type="entry name" value="LysR-type_TF_proteobact-type"/>
</dbReference>